<reference evidence="3" key="1">
    <citation type="journal article" date="2014" name="Genome Announc.">
        <title>Complete Genome Sequence of Campylobacter iguaniorum Strain 1485ET, Isolated from a Bearded Dragon (Pogona vitticeps).</title>
        <authorList>
            <person name="Gilbert M.J."/>
            <person name="Miller W.G."/>
            <person name="Yee E."/>
            <person name="Kik M."/>
            <person name="Wagenaar J.A."/>
            <person name="Duim B."/>
        </authorList>
    </citation>
    <scope>NUCLEOTIDE SEQUENCE [LARGE SCALE GENOMIC DNA]</scope>
    <source>
        <strain evidence="3">1485E</strain>
    </source>
</reference>
<keyword evidence="3" id="KW-1185">Reference proteome</keyword>
<protein>
    <submittedName>
        <fullName evidence="2">ATPase, AAA family</fullName>
    </submittedName>
</protein>
<dbReference type="RefSeq" id="WP_038454218.1">
    <property type="nucleotide sequence ID" value="NZ_CP009043.1"/>
</dbReference>
<dbReference type="AlphaFoldDB" id="A0A076FBC5"/>
<dbReference type="SUPFAM" id="SSF52540">
    <property type="entry name" value="P-loop containing nucleoside triphosphate hydrolases"/>
    <property type="match status" value="1"/>
</dbReference>
<dbReference type="HOGENOM" id="CLU_089961_0_0_7"/>
<dbReference type="InterPro" id="IPR027417">
    <property type="entry name" value="P-loop_NTPase"/>
</dbReference>
<dbReference type="PANTHER" id="PTHR35894:SF1">
    <property type="entry name" value="PHOSPHORIBULOKINASE _ URIDINE KINASE FAMILY"/>
    <property type="match status" value="1"/>
</dbReference>
<dbReference type="eggNOG" id="COG3267">
    <property type="taxonomic scope" value="Bacteria"/>
</dbReference>
<dbReference type="PATRIC" id="fig|1244531.5.peg.914"/>
<evidence type="ECO:0000313" key="3">
    <source>
        <dbReference type="Proteomes" id="UP000028486"/>
    </source>
</evidence>
<evidence type="ECO:0000313" key="2">
    <source>
        <dbReference type="EMBL" id="AII14752.1"/>
    </source>
</evidence>
<dbReference type="OrthoDB" id="5333475at2"/>
<sequence length="278" mass="32926">MNKYTKLKEIFIEENGVFDYVNLDKSTLTYHKILNALQKPLKLILFYGKPGSGKTFLLNKICNDLSSKQKVIFFPQPFFNEKEFINTLYFNIFGQNAQNIDSYEEFMRVFKEKYGSNLDTKTVINPQDQIILLLDEAQLYPDYLIEKIRLMADTRYFKILFTVHKTSSEDVLAKDYFKTRIWESIELTSSNLDEISLYIEKKLLFHDEQAFFSMFKHSQLKLIHKLTNGNLRTLNRLMHKIYEIYEHYEANKPSFINSKYMVTQIIEMAAIDSELLDA</sequence>
<dbReference type="PANTHER" id="PTHR35894">
    <property type="entry name" value="GENERAL SECRETION PATHWAY PROTEIN A-RELATED"/>
    <property type="match status" value="1"/>
</dbReference>
<dbReference type="KEGG" id="caj:CIG1485E_0914"/>
<dbReference type="GO" id="GO:0016887">
    <property type="term" value="F:ATP hydrolysis activity"/>
    <property type="evidence" value="ECO:0007669"/>
    <property type="project" value="InterPro"/>
</dbReference>
<feature type="domain" description="AAA+ ATPase" evidence="1">
    <location>
        <begin position="40"/>
        <end position="187"/>
    </location>
</feature>
<dbReference type="InterPro" id="IPR003593">
    <property type="entry name" value="AAA+_ATPase"/>
</dbReference>
<dbReference type="Gene3D" id="3.40.50.300">
    <property type="entry name" value="P-loop containing nucleotide triphosphate hydrolases"/>
    <property type="match status" value="1"/>
</dbReference>
<accession>A0A076FBC5</accession>
<dbReference type="EMBL" id="CP009043">
    <property type="protein sequence ID" value="AII14752.1"/>
    <property type="molecule type" value="Genomic_DNA"/>
</dbReference>
<gene>
    <name evidence="2" type="ORF">CIG1485E_0914</name>
</gene>
<proteinExistence type="predicted"/>
<evidence type="ECO:0000259" key="1">
    <source>
        <dbReference type="SMART" id="SM00382"/>
    </source>
</evidence>
<dbReference type="STRING" id="1244531.CIG2463D_0914"/>
<dbReference type="Proteomes" id="UP000028486">
    <property type="component" value="Chromosome"/>
</dbReference>
<name>A0A076FBC5_9BACT</name>
<dbReference type="Pfam" id="PF13401">
    <property type="entry name" value="AAA_22"/>
    <property type="match status" value="1"/>
</dbReference>
<dbReference type="InterPro" id="IPR049945">
    <property type="entry name" value="AAA_22"/>
</dbReference>
<dbReference type="SMART" id="SM00382">
    <property type="entry name" value="AAA"/>
    <property type="match status" value="1"/>
</dbReference>
<dbReference type="InterPro" id="IPR052026">
    <property type="entry name" value="ExeA_AAA_ATPase_DNA-bind"/>
</dbReference>
<organism evidence="2 3">
    <name type="scientific">Campylobacter iguaniorum</name>
    <dbReference type="NCBI Taxonomy" id="1244531"/>
    <lineage>
        <taxon>Bacteria</taxon>
        <taxon>Pseudomonadati</taxon>
        <taxon>Campylobacterota</taxon>
        <taxon>Epsilonproteobacteria</taxon>
        <taxon>Campylobacterales</taxon>
        <taxon>Campylobacteraceae</taxon>
        <taxon>Campylobacter</taxon>
    </lineage>
</organism>